<dbReference type="AlphaFoldDB" id="A0A1F8DNN5"/>
<gene>
    <name evidence="1" type="ORF">A3J77_00245</name>
</gene>
<accession>A0A1F8DNN5</accession>
<dbReference type="Proteomes" id="UP000182002">
    <property type="component" value="Unassembled WGS sequence"/>
</dbReference>
<reference evidence="1 2" key="1">
    <citation type="journal article" date="2016" name="Nat. Commun.">
        <title>Thousands of microbial genomes shed light on interconnected biogeochemical processes in an aquifer system.</title>
        <authorList>
            <person name="Anantharaman K."/>
            <person name="Brown C.T."/>
            <person name="Hug L.A."/>
            <person name="Sharon I."/>
            <person name="Castelle C.J."/>
            <person name="Probst A.J."/>
            <person name="Thomas B.C."/>
            <person name="Singh A."/>
            <person name="Wilkins M.J."/>
            <person name="Karaoz U."/>
            <person name="Brodie E.L."/>
            <person name="Williams K.H."/>
            <person name="Hubbard S.S."/>
            <person name="Banfield J.F."/>
        </authorList>
    </citation>
    <scope>NUCLEOTIDE SEQUENCE [LARGE SCALE GENOMIC DNA]</scope>
</reference>
<evidence type="ECO:0000313" key="2">
    <source>
        <dbReference type="Proteomes" id="UP000182002"/>
    </source>
</evidence>
<name>A0A1F8DNN5_9BACT</name>
<proteinExistence type="predicted"/>
<comment type="caution">
    <text evidence="1">The sequence shown here is derived from an EMBL/GenBank/DDBJ whole genome shotgun (WGS) entry which is preliminary data.</text>
</comment>
<sequence>MKIVESLTGKSVFYATPKQAFSNETIINALRDMNFSVEPTLFSYKGKRIPGWVVNPEFVKMLYGGKVSFPKLGFSVYTEVNGVVRRFRLMEPAIQIKARAKRHLQAKNSDKAKRI</sequence>
<organism evidence="1 2">
    <name type="scientific">Candidatus Wolfebacteria bacterium RBG_13_41_7</name>
    <dbReference type="NCBI Taxonomy" id="1802554"/>
    <lineage>
        <taxon>Bacteria</taxon>
        <taxon>Candidatus Wolfeibacteriota</taxon>
    </lineage>
</organism>
<evidence type="ECO:0000313" key="1">
    <source>
        <dbReference type="EMBL" id="OGM90237.1"/>
    </source>
</evidence>
<dbReference type="EMBL" id="MGIO01000005">
    <property type="protein sequence ID" value="OGM90237.1"/>
    <property type="molecule type" value="Genomic_DNA"/>
</dbReference>
<protein>
    <submittedName>
        <fullName evidence="1">Uncharacterized protein</fullName>
    </submittedName>
</protein>